<reference evidence="2 3" key="1">
    <citation type="submission" date="2019-09" db="EMBL/GenBank/DDBJ databases">
        <title>Draft genome of the ectomycorrhizal ascomycete Sphaerosporella brunnea.</title>
        <authorList>
            <consortium name="DOE Joint Genome Institute"/>
            <person name="Benucci G.M."/>
            <person name="Marozzi G."/>
            <person name="Antonielli L."/>
            <person name="Sanchez S."/>
            <person name="Marco P."/>
            <person name="Wang X."/>
            <person name="Falini L.B."/>
            <person name="Barry K."/>
            <person name="Haridas S."/>
            <person name="Lipzen A."/>
            <person name="Labutti K."/>
            <person name="Grigoriev I.V."/>
            <person name="Murat C."/>
            <person name="Martin F."/>
            <person name="Albertini E."/>
            <person name="Donnini D."/>
            <person name="Bonito G."/>
        </authorList>
    </citation>
    <scope>NUCLEOTIDE SEQUENCE [LARGE SCALE GENOMIC DNA]</scope>
    <source>
        <strain evidence="2 3">Sb_GMNB300</strain>
    </source>
</reference>
<dbReference type="Gene3D" id="2.120.10.70">
    <property type="entry name" value="Fucose-specific lectin"/>
    <property type="match status" value="1"/>
</dbReference>
<name>A0A5J5EU28_9PEZI</name>
<dbReference type="EMBL" id="VXIS01000117">
    <property type="protein sequence ID" value="KAA8903425.1"/>
    <property type="molecule type" value="Genomic_DNA"/>
</dbReference>
<sequence>MAALAAVHNPVDPKETLLFFCAQDQQVGLSPRKEDADEPGSPPKFHNPAAGAPVEDTPTSGIPMLVDNPKNVETPKGVIKNPSCFGAIFYKSLVCVYGIRTDDVICLVSPAFQPLKSNPTTKHSLAACGDGKKIGWLYYLTQDPPVISEYRLDPGASTIIQAQPKPDTYLCAFYANPKRYVIYQVATGLAIVDVASGQGGEIRNTGSAKPKTPMCVVNNKGIIYLYYCDKENNLMRIVQKNGIWKNNDLVDGAPVAANGTQMAVTATTDGSSNMLFYIAQGGDGKYIRYMDPIDS</sequence>
<evidence type="ECO:0000313" key="2">
    <source>
        <dbReference type="EMBL" id="KAA8903425.1"/>
    </source>
</evidence>
<proteinExistence type="predicted"/>
<evidence type="ECO:0008006" key="4">
    <source>
        <dbReference type="Google" id="ProtNLM"/>
    </source>
</evidence>
<comment type="caution">
    <text evidence="2">The sequence shown here is derived from an EMBL/GenBank/DDBJ whole genome shotgun (WGS) entry which is preliminary data.</text>
</comment>
<organism evidence="2 3">
    <name type="scientific">Sphaerosporella brunnea</name>
    <dbReference type="NCBI Taxonomy" id="1250544"/>
    <lineage>
        <taxon>Eukaryota</taxon>
        <taxon>Fungi</taxon>
        <taxon>Dikarya</taxon>
        <taxon>Ascomycota</taxon>
        <taxon>Pezizomycotina</taxon>
        <taxon>Pezizomycetes</taxon>
        <taxon>Pezizales</taxon>
        <taxon>Pyronemataceae</taxon>
        <taxon>Sphaerosporella</taxon>
    </lineage>
</organism>
<feature type="region of interest" description="Disordered" evidence="1">
    <location>
        <begin position="29"/>
        <end position="59"/>
    </location>
</feature>
<evidence type="ECO:0000313" key="3">
    <source>
        <dbReference type="Proteomes" id="UP000326924"/>
    </source>
</evidence>
<protein>
    <recommendedName>
        <fullName evidence="4">Fucose-specific lectin</fullName>
    </recommendedName>
</protein>
<accession>A0A5J5EU28</accession>
<dbReference type="InParanoid" id="A0A5J5EU28"/>
<keyword evidence="3" id="KW-1185">Reference proteome</keyword>
<dbReference type="AlphaFoldDB" id="A0A5J5EU28"/>
<evidence type="ECO:0000256" key="1">
    <source>
        <dbReference type="SAM" id="MobiDB-lite"/>
    </source>
</evidence>
<gene>
    <name evidence="2" type="ORF">FN846DRAFT_954009</name>
</gene>
<dbReference type="SUPFAM" id="SSF82171">
    <property type="entry name" value="DPP6 N-terminal domain-like"/>
    <property type="match status" value="1"/>
</dbReference>
<dbReference type="OrthoDB" id="4886852at2759"/>
<dbReference type="Proteomes" id="UP000326924">
    <property type="component" value="Unassembled WGS sequence"/>
</dbReference>